<evidence type="ECO:0000256" key="1">
    <source>
        <dbReference type="SAM" id="SignalP"/>
    </source>
</evidence>
<evidence type="ECO:0008006" key="4">
    <source>
        <dbReference type="Google" id="ProtNLM"/>
    </source>
</evidence>
<organism evidence="2 3">
    <name type="scientific">Rhodovulum marinum</name>
    <dbReference type="NCBI Taxonomy" id="320662"/>
    <lineage>
        <taxon>Bacteria</taxon>
        <taxon>Pseudomonadati</taxon>
        <taxon>Pseudomonadota</taxon>
        <taxon>Alphaproteobacteria</taxon>
        <taxon>Rhodobacterales</taxon>
        <taxon>Paracoccaceae</taxon>
        <taxon>Rhodovulum</taxon>
    </lineage>
</organism>
<feature type="chain" id="PRO_5020322086" description="Cytochrome c domain-containing protein" evidence="1">
    <location>
        <begin position="20"/>
        <end position="203"/>
    </location>
</feature>
<dbReference type="Proteomes" id="UP000294835">
    <property type="component" value="Unassembled WGS sequence"/>
</dbReference>
<dbReference type="RefSeq" id="WP_132463483.1">
    <property type="nucleotide sequence ID" value="NZ_SLXP01000009.1"/>
</dbReference>
<reference evidence="2 3" key="1">
    <citation type="submission" date="2019-03" db="EMBL/GenBank/DDBJ databases">
        <title>Genomic Encyclopedia of Type Strains, Phase IV (KMG-IV): sequencing the most valuable type-strain genomes for metagenomic binning, comparative biology and taxonomic classification.</title>
        <authorList>
            <person name="Goeker M."/>
        </authorList>
    </citation>
    <scope>NUCLEOTIDE SEQUENCE [LARGE SCALE GENOMIC DNA]</scope>
    <source>
        <strain evidence="2 3">DSM 18063</strain>
    </source>
</reference>
<dbReference type="AlphaFoldDB" id="A0A4V2SQP9"/>
<accession>A0A4V2SQP9</accession>
<protein>
    <recommendedName>
        <fullName evidence="4">Cytochrome c domain-containing protein</fullName>
    </recommendedName>
</protein>
<keyword evidence="1" id="KW-0732">Signal</keyword>
<dbReference type="EMBL" id="SLXP01000009">
    <property type="protein sequence ID" value="TCP39876.1"/>
    <property type="molecule type" value="Genomic_DNA"/>
</dbReference>
<sequence length="203" mass="21798">MTRTILIAAALLAAGPAQSQEVAPLVERCISCHIDDKGQFDIVGFRALQALPEEWPLLFEDAYDLDGNGIAGRAQYVSGEGQPLIAKWGENLAAARFRDFALIAGAAHGIRIDDVAQIAEVEAAFAALSPDPVSPFETPEELTKFEADGCADCHVTRTYEVDGVTYMPLSDFLLHDLGDGEKRTAPLWGCQACISGNPHAEAR</sequence>
<evidence type="ECO:0000313" key="3">
    <source>
        <dbReference type="Proteomes" id="UP000294835"/>
    </source>
</evidence>
<proteinExistence type="predicted"/>
<evidence type="ECO:0000313" key="2">
    <source>
        <dbReference type="EMBL" id="TCP39876.1"/>
    </source>
</evidence>
<dbReference type="OrthoDB" id="9951085at2"/>
<gene>
    <name evidence="2" type="ORF">EV662_1091</name>
</gene>
<name>A0A4V2SQP9_9RHOB</name>
<comment type="caution">
    <text evidence="2">The sequence shown here is derived from an EMBL/GenBank/DDBJ whole genome shotgun (WGS) entry which is preliminary data.</text>
</comment>
<feature type="signal peptide" evidence="1">
    <location>
        <begin position="1"/>
        <end position="19"/>
    </location>
</feature>
<keyword evidence="3" id="KW-1185">Reference proteome</keyword>